<evidence type="ECO:0000313" key="2">
    <source>
        <dbReference type="EMBL" id="MDC8754487.1"/>
    </source>
</evidence>
<reference evidence="2 3" key="1">
    <citation type="submission" date="2022-10" db="EMBL/GenBank/DDBJ databases">
        <title>Erythrobacter sp. sf7 Genome sequencing.</title>
        <authorList>
            <person name="Park S."/>
        </authorList>
    </citation>
    <scope>NUCLEOTIDE SEQUENCE [LARGE SCALE GENOMIC DNA]</scope>
    <source>
        <strain evidence="3">sf7</strain>
    </source>
</reference>
<evidence type="ECO:0000313" key="3">
    <source>
        <dbReference type="Proteomes" id="UP001216558"/>
    </source>
</evidence>
<sequence>MLEHTIVMTNDLNALLPFILIGLVVLVVAVWFIAKANRKTSVIDDGTRAKDVLDEGAERARRNQALIDAAPAAVKPAPEPLSAAANAQAVAAAPLGTDAEAGPQVVPTTTPAPAAAPAPSAADDLSRIKGVGPKLVTLLGELGVTSFAQIAAWSDADIERIDAQLGRFKGRITRDQWVEQAKYLAAGDETGFAAKFGNNG</sequence>
<comment type="caution">
    <text evidence="2">The sequence shown here is derived from an EMBL/GenBank/DDBJ whole genome shotgun (WGS) entry which is preliminary data.</text>
</comment>
<dbReference type="Proteomes" id="UP001216558">
    <property type="component" value="Unassembled WGS sequence"/>
</dbReference>
<keyword evidence="1" id="KW-1133">Transmembrane helix</keyword>
<dbReference type="Gene3D" id="1.10.150.20">
    <property type="entry name" value="5' to 3' exonuclease, C-terminal subdomain"/>
    <property type="match status" value="1"/>
</dbReference>
<keyword evidence="1" id="KW-0812">Transmembrane</keyword>
<dbReference type="EMBL" id="JAQQXQ010000005">
    <property type="protein sequence ID" value="MDC8754487.1"/>
    <property type="molecule type" value="Genomic_DNA"/>
</dbReference>
<organism evidence="2 3">
    <name type="scientific">Erythrobacter fulvus</name>
    <dbReference type="NCBI Taxonomy" id="2987523"/>
    <lineage>
        <taxon>Bacteria</taxon>
        <taxon>Pseudomonadati</taxon>
        <taxon>Pseudomonadota</taxon>
        <taxon>Alphaproteobacteria</taxon>
        <taxon>Sphingomonadales</taxon>
        <taxon>Erythrobacteraceae</taxon>
        <taxon>Erythrobacter/Porphyrobacter group</taxon>
        <taxon>Erythrobacter</taxon>
    </lineage>
</organism>
<proteinExistence type="predicted"/>
<name>A0ABT5JNZ7_9SPHN</name>
<feature type="transmembrane region" description="Helical" evidence="1">
    <location>
        <begin position="12"/>
        <end position="34"/>
    </location>
</feature>
<protein>
    <submittedName>
        <fullName evidence="2">Uncharacterized protein</fullName>
    </submittedName>
</protein>
<evidence type="ECO:0000256" key="1">
    <source>
        <dbReference type="SAM" id="Phobius"/>
    </source>
</evidence>
<keyword evidence="3" id="KW-1185">Reference proteome</keyword>
<accession>A0ABT5JNZ7</accession>
<gene>
    <name evidence="2" type="ORF">OIK40_07530</name>
</gene>
<keyword evidence="1" id="KW-0472">Membrane</keyword>